<keyword evidence="1" id="KW-0812">Transmembrane</keyword>
<evidence type="ECO:0000256" key="1">
    <source>
        <dbReference type="SAM" id="Phobius"/>
    </source>
</evidence>
<name>A0A645AX90_9ZZZZ</name>
<organism evidence="2">
    <name type="scientific">bioreactor metagenome</name>
    <dbReference type="NCBI Taxonomy" id="1076179"/>
    <lineage>
        <taxon>unclassified sequences</taxon>
        <taxon>metagenomes</taxon>
        <taxon>ecological metagenomes</taxon>
    </lineage>
</organism>
<evidence type="ECO:0000313" key="2">
    <source>
        <dbReference type="EMBL" id="MPM57416.1"/>
    </source>
</evidence>
<dbReference type="AlphaFoldDB" id="A0A645AX90"/>
<dbReference type="EMBL" id="VSSQ01016256">
    <property type="protein sequence ID" value="MPM57416.1"/>
    <property type="molecule type" value="Genomic_DNA"/>
</dbReference>
<keyword evidence="1" id="KW-1133">Transmembrane helix</keyword>
<accession>A0A645AX90</accession>
<keyword evidence="1" id="KW-0472">Membrane</keyword>
<protein>
    <submittedName>
        <fullName evidence="2">Uncharacterized protein</fullName>
    </submittedName>
</protein>
<feature type="transmembrane region" description="Helical" evidence="1">
    <location>
        <begin position="26"/>
        <end position="44"/>
    </location>
</feature>
<proteinExistence type="predicted"/>
<gene>
    <name evidence="2" type="ORF">SDC9_104238</name>
</gene>
<comment type="caution">
    <text evidence="2">The sequence shown here is derived from an EMBL/GenBank/DDBJ whole genome shotgun (WGS) entry which is preliminary data.</text>
</comment>
<sequence>MVLILTGFTLIALIDLIPLIRQHAKSGIAAFSIVLITALTLAILQINKVEVPSVLILLGDALKALGISY</sequence>
<reference evidence="2" key="1">
    <citation type="submission" date="2019-08" db="EMBL/GenBank/DDBJ databases">
        <authorList>
            <person name="Kucharzyk K."/>
            <person name="Murdoch R.W."/>
            <person name="Higgins S."/>
            <person name="Loffler F."/>
        </authorList>
    </citation>
    <scope>NUCLEOTIDE SEQUENCE</scope>
</reference>